<keyword evidence="6" id="KW-0479">Metal-binding</keyword>
<dbReference type="Pfam" id="PF25563">
    <property type="entry name" value="TPR_SYVN1_N"/>
    <property type="match status" value="1"/>
</dbReference>
<dbReference type="GO" id="GO:0061630">
    <property type="term" value="F:ubiquitin protein ligase activity"/>
    <property type="evidence" value="ECO:0007669"/>
    <property type="project" value="TreeGrafter"/>
</dbReference>
<dbReference type="SMART" id="SM00184">
    <property type="entry name" value="RING"/>
    <property type="match status" value="1"/>
</dbReference>
<sequence length="455" mass="49292">MADAHGVHHPVAALHRTFGRRAMGMVRSANERSLRVLHYLHHHSVLVLRSSSVFRAIEEGVRARPVSLVHALVSLAACSGCALSQGVAAPSLAATLVCVCRTRAGQVAVLSILLAIGLQVLRVMQYAVFGRLRVIEWQRFWERLVNFLMGQLIVLGAVVEPDLAEMVLWGSFTALVCLLGMYAGLARDRIEYMAHTPTPPSRAAWVRVVGLEVCLILIVLGAVVGGVALMHEASASMLTLFFFPAALLGAETSHALVLAFLQQRERHEGSSDLMYYASLLPELSLQLCRLLHQLHLWYAHGVSFSVIDVLLFANAKLAFEGLHRRVVTHRNFLRADANLQKLFRSASPEELANLDDCCAICREPMADAATVLPCGHYFHCTCLRSWLEQSHSCPVCRASLTDDPNGPPSTTGRAQHGLGAGAGVRTGVAGAVPAGATATAERAPPGMAPRPARRR</sequence>
<feature type="transmembrane region" description="Helical" evidence="15">
    <location>
        <begin position="140"/>
        <end position="160"/>
    </location>
</feature>
<reference evidence="18" key="1">
    <citation type="journal article" date="2015" name="PLoS Genet.">
        <title>Genome Sequence and Transcriptome Analyses of Chrysochromulina tobin: Metabolic Tools for Enhanced Algal Fitness in the Prominent Order Prymnesiales (Haptophyceae).</title>
        <authorList>
            <person name="Hovde B.T."/>
            <person name="Deodato C.R."/>
            <person name="Hunsperger H.M."/>
            <person name="Ryken S.A."/>
            <person name="Yost W."/>
            <person name="Jha R.K."/>
            <person name="Patterson J."/>
            <person name="Monnat R.J. Jr."/>
            <person name="Barlow S.B."/>
            <person name="Starkenburg S.R."/>
            <person name="Cattolico R.A."/>
        </authorList>
    </citation>
    <scope>NUCLEOTIDE SEQUENCE</scope>
    <source>
        <strain evidence="18">CCMP291</strain>
    </source>
</reference>
<dbReference type="GO" id="GO:0000151">
    <property type="term" value="C:ubiquitin ligase complex"/>
    <property type="evidence" value="ECO:0007669"/>
    <property type="project" value="TreeGrafter"/>
</dbReference>
<accession>A0A0M0JDC6</accession>
<dbReference type="GO" id="GO:0006511">
    <property type="term" value="P:ubiquitin-dependent protein catabolic process"/>
    <property type="evidence" value="ECO:0007669"/>
    <property type="project" value="TreeGrafter"/>
</dbReference>
<dbReference type="PANTHER" id="PTHR15067:SF4">
    <property type="entry name" value="E3 UBIQUITIN-PROTEIN LIGASE RNF8"/>
    <property type="match status" value="1"/>
</dbReference>
<dbReference type="GO" id="GO:0005829">
    <property type="term" value="C:cytosol"/>
    <property type="evidence" value="ECO:0007669"/>
    <property type="project" value="TreeGrafter"/>
</dbReference>
<evidence type="ECO:0000256" key="11">
    <source>
        <dbReference type="ARBA" id="ARBA00022989"/>
    </source>
</evidence>
<keyword evidence="11 15" id="KW-1133">Transmembrane helix</keyword>
<feature type="transmembrane region" description="Helical" evidence="15">
    <location>
        <begin position="241"/>
        <end position="261"/>
    </location>
</feature>
<keyword evidence="8" id="KW-0833">Ubl conjugation pathway</keyword>
<dbReference type="InterPro" id="IPR058051">
    <property type="entry name" value="Znf_RING_synoviolin"/>
</dbReference>
<evidence type="ECO:0000256" key="13">
    <source>
        <dbReference type="PROSITE-ProRule" id="PRU00175"/>
    </source>
</evidence>
<dbReference type="GO" id="GO:0016567">
    <property type="term" value="P:protein ubiquitination"/>
    <property type="evidence" value="ECO:0007669"/>
    <property type="project" value="TreeGrafter"/>
</dbReference>
<evidence type="ECO:0000256" key="10">
    <source>
        <dbReference type="ARBA" id="ARBA00022833"/>
    </source>
</evidence>
<evidence type="ECO:0000256" key="7">
    <source>
        <dbReference type="ARBA" id="ARBA00022771"/>
    </source>
</evidence>
<dbReference type="GO" id="GO:0008270">
    <property type="term" value="F:zinc ion binding"/>
    <property type="evidence" value="ECO:0007669"/>
    <property type="project" value="UniProtKB-KW"/>
</dbReference>
<dbReference type="AlphaFoldDB" id="A0A0M0JDC6"/>
<keyword evidence="5 15" id="KW-0812">Transmembrane</keyword>
<name>A0A0M0JDC6_9EUKA</name>
<dbReference type="InterPro" id="IPR057992">
    <property type="entry name" value="TPR_SYVN1_N"/>
</dbReference>
<dbReference type="Proteomes" id="UP000037460">
    <property type="component" value="Unassembled WGS sequence"/>
</dbReference>
<evidence type="ECO:0000256" key="2">
    <source>
        <dbReference type="ARBA" id="ARBA00004906"/>
    </source>
</evidence>
<feature type="compositionally biased region" description="Low complexity" evidence="14">
    <location>
        <begin position="425"/>
        <end position="445"/>
    </location>
</feature>
<keyword evidence="18" id="KW-1185">Reference proteome</keyword>
<keyword evidence="12 15" id="KW-0472">Membrane</keyword>
<dbReference type="InterPro" id="IPR001841">
    <property type="entry name" value="Znf_RING"/>
</dbReference>
<keyword evidence="10" id="KW-0862">Zinc</keyword>
<comment type="caution">
    <text evidence="17">The sequence shown here is derived from an EMBL/GenBank/DDBJ whole genome shotgun (WGS) entry which is preliminary data.</text>
</comment>
<dbReference type="Gene3D" id="3.30.40.10">
    <property type="entry name" value="Zinc/RING finger domain, C3HC4 (zinc finger)"/>
    <property type="match status" value="1"/>
</dbReference>
<evidence type="ECO:0000256" key="9">
    <source>
        <dbReference type="ARBA" id="ARBA00022824"/>
    </source>
</evidence>
<keyword evidence="9" id="KW-0256">Endoplasmic reticulum</keyword>
<organism evidence="17 18">
    <name type="scientific">Chrysochromulina tobinii</name>
    <dbReference type="NCBI Taxonomy" id="1460289"/>
    <lineage>
        <taxon>Eukaryota</taxon>
        <taxon>Haptista</taxon>
        <taxon>Haptophyta</taxon>
        <taxon>Prymnesiophyceae</taxon>
        <taxon>Prymnesiales</taxon>
        <taxon>Chrysochromulinaceae</taxon>
        <taxon>Chrysochromulina</taxon>
    </lineage>
</organism>
<dbReference type="PROSITE" id="PS50089">
    <property type="entry name" value="ZF_RING_2"/>
    <property type="match status" value="1"/>
</dbReference>
<evidence type="ECO:0000256" key="15">
    <source>
        <dbReference type="SAM" id="Phobius"/>
    </source>
</evidence>
<feature type="transmembrane region" description="Helical" evidence="15">
    <location>
        <begin position="107"/>
        <end position="128"/>
    </location>
</feature>
<keyword evidence="4" id="KW-0808">Transferase</keyword>
<dbReference type="EMBL" id="JWZX01003113">
    <property type="protein sequence ID" value="KOO24233.1"/>
    <property type="molecule type" value="Genomic_DNA"/>
</dbReference>
<dbReference type="OrthoDB" id="10251342at2759"/>
<comment type="similarity">
    <text evidence="3">Belongs to the HRD1 family.</text>
</comment>
<dbReference type="InterPro" id="IPR013083">
    <property type="entry name" value="Znf_RING/FYVE/PHD"/>
</dbReference>
<evidence type="ECO:0000256" key="14">
    <source>
        <dbReference type="SAM" id="MobiDB-lite"/>
    </source>
</evidence>
<feature type="transmembrane region" description="Helical" evidence="15">
    <location>
        <begin position="205"/>
        <end position="229"/>
    </location>
</feature>
<feature type="non-terminal residue" evidence="17">
    <location>
        <position position="455"/>
    </location>
</feature>
<evidence type="ECO:0000256" key="3">
    <source>
        <dbReference type="ARBA" id="ARBA00010089"/>
    </source>
</evidence>
<evidence type="ECO:0000313" key="18">
    <source>
        <dbReference type="Proteomes" id="UP000037460"/>
    </source>
</evidence>
<evidence type="ECO:0000313" key="17">
    <source>
        <dbReference type="EMBL" id="KOO24233.1"/>
    </source>
</evidence>
<dbReference type="SUPFAM" id="SSF57850">
    <property type="entry name" value="RING/U-box"/>
    <property type="match status" value="1"/>
</dbReference>
<dbReference type="PANTHER" id="PTHR15067">
    <property type="entry name" value="E3 UBIQUITIN-PROTEIN LIGASE RNF8"/>
    <property type="match status" value="1"/>
</dbReference>
<dbReference type="Pfam" id="PF13639">
    <property type="entry name" value="zf-RING_2"/>
    <property type="match status" value="1"/>
</dbReference>
<evidence type="ECO:0000256" key="8">
    <source>
        <dbReference type="ARBA" id="ARBA00022786"/>
    </source>
</evidence>
<feature type="transmembrane region" description="Helical" evidence="15">
    <location>
        <begin position="166"/>
        <end position="185"/>
    </location>
</feature>
<gene>
    <name evidence="17" type="ORF">Ctob_004105</name>
</gene>
<evidence type="ECO:0000256" key="12">
    <source>
        <dbReference type="ARBA" id="ARBA00023136"/>
    </source>
</evidence>
<evidence type="ECO:0000256" key="4">
    <source>
        <dbReference type="ARBA" id="ARBA00022679"/>
    </source>
</evidence>
<comment type="pathway">
    <text evidence="2">Protein modification; protein ubiquitination.</text>
</comment>
<evidence type="ECO:0000256" key="1">
    <source>
        <dbReference type="ARBA" id="ARBA00004477"/>
    </source>
</evidence>
<proteinExistence type="inferred from homology"/>
<evidence type="ECO:0000259" key="16">
    <source>
        <dbReference type="PROSITE" id="PS50089"/>
    </source>
</evidence>
<comment type="subcellular location">
    <subcellularLocation>
        <location evidence="1">Endoplasmic reticulum membrane</location>
        <topology evidence="1">Multi-pass membrane protein</topology>
    </subcellularLocation>
</comment>
<dbReference type="CDD" id="cd16479">
    <property type="entry name" value="RING-H2_synoviolin"/>
    <property type="match status" value="1"/>
</dbReference>
<evidence type="ECO:0000256" key="5">
    <source>
        <dbReference type="ARBA" id="ARBA00022692"/>
    </source>
</evidence>
<keyword evidence="7 13" id="KW-0863">Zinc-finger</keyword>
<evidence type="ECO:0000256" key="6">
    <source>
        <dbReference type="ARBA" id="ARBA00022723"/>
    </source>
</evidence>
<protein>
    <submittedName>
        <fullName evidence="17">E3 ubiquitin-protein ligase amfr</fullName>
    </submittedName>
</protein>
<feature type="domain" description="RING-type" evidence="16">
    <location>
        <begin position="358"/>
        <end position="397"/>
    </location>
</feature>
<feature type="region of interest" description="Disordered" evidence="14">
    <location>
        <begin position="401"/>
        <end position="455"/>
    </location>
</feature>